<accession>A0A1V0BH70</accession>
<dbReference type="KEGG" id="cke:B5M06_14495"/>
<dbReference type="OrthoDB" id="8908135at2"/>
<reference evidence="2 3" key="1">
    <citation type="submission" date="2017-03" db="EMBL/GenBank/DDBJ databases">
        <title>Rapid Whole Genome Sequencing of Comamonas kerstersii Causing Continuous ambulatory Peritoneal Dialysis-Associated Peritonitis.</title>
        <authorList>
            <person name="Zheng B."/>
        </authorList>
    </citation>
    <scope>NUCLEOTIDE SEQUENCE [LARGE SCALE GENOMIC DNA]</scope>
    <source>
        <strain evidence="2 3">8943</strain>
    </source>
</reference>
<keyword evidence="1" id="KW-0472">Membrane</keyword>
<gene>
    <name evidence="2" type="ORF">B5M06_14495</name>
</gene>
<dbReference type="EMBL" id="CP020121">
    <property type="protein sequence ID" value="AQZ99283.1"/>
    <property type="molecule type" value="Genomic_DNA"/>
</dbReference>
<evidence type="ECO:0000313" key="2">
    <source>
        <dbReference type="EMBL" id="AQZ99283.1"/>
    </source>
</evidence>
<dbReference type="Proteomes" id="UP000242792">
    <property type="component" value="Chromosome"/>
</dbReference>
<proteinExistence type="predicted"/>
<sequence length="175" mass="20127">MALGKERLRKIHGLTEPTEPADPAVLARRRFHKAAATWLAKWSYPLQAAFALVGFVVVLLPMFSKGWRAVIETTPVAERVFHDFSSLSGWAMVLFFVLLALFLVLNWRVNDYPGGWHPTKQWGFPNPKQVVEMELYPRLKREEFVYWIGIFFSAAGTTIWMIFFGVFAFFIRIGG</sequence>
<evidence type="ECO:0000256" key="1">
    <source>
        <dbReference type="SAM" id="Phobius"/>
    </source>
</evidence>
<dbReference type="RefSeq" id="WP_054066064.1">
    <property type="nucleotide sequence ID" value="NZ_CP020121.1"/>
</dbReference>
<name>A0A1V0BH70_9BURK</name>
<keyword evidence="1" id="KW-0812">Transmembrane</keyword>
<dbReference type="AlphaFoldDB" id="A0A1V0BH70"/>
<feature type="transmembrane region" description="Helical" evidence="1">
    <location>
        <begin position="144"/>
        <end position="171"/>
    </location>
</feature>
<feature type="transmembrane region" description="Helical" evidence="1">
    <location>
        <begin position="84"/>
        <end position="105"/>
    </location>
</feature>
<feature type="transmembrane region" description="Helical" evidence="1">
    <location>
        <begin position="44"/>
        <end position="63"/>
    </location>
</feature>
<evidence type="ECO:0000313" key="3">
    <source>
        <dbReference type="Proteomes" id="UP000242792"/>
    </source>
</evidence>
<organism evidence="2 3">
    <name type="scientific">Comamonas kerstersii</name>
    <dbReference type="NCBI Taxonomy" id="225992"/>
    <lineage>
        <taxon>Bacteria</taxon>
        <taxon>Pseudomonadati</taxon>
        <taxon>Pseudomonadota</taxon>
        <taxon>Betaproteobacteria</taxon>
        <taxon>Burkholderiales</taxon>
        <taxon>Comamonadaceae</taxon>
        <taxon>Comamonas</taxon>
    </lineage>
</organism>
<protein>
    <submittedName>
        <fullName evidence="2">Uncharacterized protein</fullName>
    </submittedName>
</protein>
<dbReference type="GeneID" id="83040523"/>
<keyword evidence="1" id="KW-1133">Transmembrane helix</keyword>